<dbReference type="PROSITE" id="PS00639">
    <property type="entry name" value="THIOL_PROTEASE_HIS"/>
    <property type="match status" value="1"/>
</dbReference>
<dbReference type="InterPro" id="IPR000668">
    <property type="entry name" value="Peptidase_C1A_C"/>
</dbReference>
<name>A0A183DKY9_9BILA</name>
<dbReference type="GO" id="GO:0008234">
    <property type="term" value="F:cysteine-type peptidase activity"/>
    <property type="evidence" value="ECO:0007669"/>
    <property type="project" value="InterPro"/>
</dbReference>
<dbReference type="SMART" id="SM00645">
    <property type="entry name" value="Pept_C1"/>
    <property type="match status" value="1"/>
</dbReference>
<dbReference type="InterPro" id="IPR039417">
    <property type="entry name" value="Peptidase_C1A_papain-like"/>
</dbReference>
<evidence type="ECO:0000313" key="5">
    <source>
        <dbReference type="WBParaSite" id="GPUH_0000939101-mRNA-1"/>
    </source>
</evidence>
<dbReference type="SUPFAM" id="SSF54001">
    <property type="entry name" value="Cysteine proteinases"/>
    <property type="match status" value="1"/>
</dbReference>
<comment type="similarity">
    <text evidence="1">Belongs to the peptidase C1 family.</text>
</comment>
<dbReference type="AlphaFoldDB" id="A0A183DKY9"/>
<proteinExistence type="inferred from homology"/>
<reference evidence="3 4" key="2">
    <citation type="submission" date="2018-11" db="EMBL/GenBank/DDBJ databases">
        <authorList>
            <consortium name="Pathogen Informatics"/>
        </authorList>
    </citation>
    <scope>NUCLEOTIDE SEQUENCE [LARGE SCALE GENOMIC DNA]</scope>
</reference>
<organism evidence="5">
    <name type="scientific">Gongylonema pulchrum</name>
    <dbReference type="NCBI Taxonomy" id="637853"/>
    <lineage>
        <taxon>Eukaryota</taxon>
        <taxon>Metazoa</taxon>
        <taxon>Ecdysozoa</taxon>
        <taxon>Nematoda</taxon>
        <taxon>Chromadorea</taxon>
        <taxon>Rhabditida</taxon>
        <taxon>Spirurina</taxon>
        <taxon>Spiruromorpha</taxon>
        <taxon>Spiruroidea</taxon>
        <taxon>Gongylonematidae</taxon>
        <taxon>Gongylonema</taxon>
    </lineage>
</organism>
<evidence type="ECO:0000313" key="3">
    <source>
        <dbReference type="EMBL" id="VDK71554.1"/>
    </source>
</evidence>
<dbReference type="EMBL" id="UYRT01030466">
    <property type="protein sequence ID" value="VDK71554.1"/>
    <property type="molecule type" value="Genomic_DNA"/>
</dbReference>
<dbReference type="Proteomes" id="UP000271098">
    <property type="component" value="Unassembled WGS sequence"/>
</dbReference>
<gene>
    <name evidence="3" type="ORF">GPUH_LOCUS9377</name>
</gene>
<dbReference type="WBParaSite" id="GPUH_0000939101-mRNA-1">
    <property type="protein sequence ID" value="GPUH_0000939101-mRNA-1"/>
    <property type="gene ID" value="GPUH_0000939101"/>
</dbReference>
<reference evidence="5" key="1">
    <citation type="submission" date="2016-06" db="UniProtKB">
        <authorList>
            <consortium name="WormBaseParasite"/>
        </authorList>
    </citation>
    <scope>IDENTIFICATION</scope>
</reference>
<accession>A0A183DKY9</accession>
<dbReference type="InterPro" id="IPR038765">
    <property type="entry name" value="Papain-like_cys_pep_sf"/>
</dbReference>
<sequence>MIAKTNLLKGRKKTSHAFAYIKDNDGIDTEASYPYEASDEKCRYTNRTRGANEIGKIDLREGDEKQLQIAVARIGPVSVGIDASSNLTGYSKGIYSSNFCSQTKLDHGVLVVGYGTEMMRSINGTKKQIDYWIVKNRY</sequence>
<feature type="domain" description="Peptidase C1A papain C-terminal" evidence="2">
    <location>
        <begin position="2"/>
        <end position="137"/>
    </location>
</feature>
<dbReference type="CDD" id="cd02248">
    <property type="entry name" value="Peptidase_C1A"/>
    <property type="match status" value="1"/>
</dbReference>
<dbReference type="InterPro" id="IPR025660">
    <property type="entry name" value="Pept_his_AS"/>
</dbReference>
<evidence type="ECO:0000259" key="2">
    <source>
        <dbReference type="SMART" id="SM00645"/>
    </source>
</evidence>
<dbReference type="InterPro" id="IPR013128">
    <property type="entry name" value="Peptidase_C1A"/>
</dbReference>
<dbReference type="GO" id="GO:0006508">
    <property type="term" value="P:proteolysis"/>
    <property type="evidence" value="ECO:0007669"/>
    <property type="project" value="InterPro"/>
</dbReference>
<evidence type="ECO:0000256" key="1">
    <source>
        <dbReference type="ARBA" id="ARBA00008455"/>
    </source>
</evidence>
<dbReference type="OrthoDB" id="10253408at2759"/>
<keyword evidence="4" id="KW-1185">Reference proteome</keyword>
<dbReference type="Pfam" id="PF00112">
    <property type="entry name" value="Peptidase_C1"/>
    <property type="match status" value="1"/>
</dbReference>
<dbReference type="Gene3D" id="3.90.70.10">
    <property type="entry name" value="Cysteine proteinases"/>
    <property type="match status" value="1"/>
</dbReference>
<protein>
    <submittedName>
        <fullName evidence="5">Pept_C1 domain-containing protein</fullName>
    </submittedName>
</protein>
<evidence type="ECO:0000313" key="4">
    <source>
        <dbReference type="Proteomes" id="UP000271098"/>
    </source>
</evidence>
<dbReference type="PANTHER" id="PTHR12411">
    <property type="entry name" value="CYSTEINE PROTEASE FAMILY C1-RELATED"/>
    <property type="match status" value="1"/>
</dbReference>